<evidence type="ECO:0000256" key="6">
    <source>
        <dbReference type="ARBA" id="ARBA00022692"/>
    </source>
</evidence>
<dbReference type="Proteomes" id="UP001195483">
    <property type="component" value="Unassembled WGS sequence"/>
</dbReference>
<protein>
    <recommendedName>
        <fullName evidence="10">Type II secretion system protein GspF domain-containing protein</fullName>
    </recommendedName>
</protein>
<evidence type="ECO:0000256" key="9">
    <source>
        <dbReference type="SAM" id="Phobius"/>
    </source>
</evidence>
<accession>A0AAE0VZQ2</accession>
<dbReference type="GO" id="GO:0005886">
    <property type="term" value="C:plasma membrane"/>
    <property type="evidence" value="ECO:0007669"/>
    <property type="project" value="UniProtKB-SubCell"/>
</dbReference>
<evidence type="ECO:0000256" key="7">
    <source>
        <dbReference type="ARBA" id="ARBA00022989"/>
    </source>
</evidence>
<sequence length="393" mass="43275">MPIYEYKALDARGVEQKGKMDAANVKQVIAQLKAKNLMPNDIVLSNSAAAGGGEGKDKKSFTLFSKKITKAQISAFTRQFATMIDTGIPYNRALEIIIQEHENPKMQAMLSDIRARIVEGSTLATALQNHADIFSPMYISVVRAGEAGGNLAETMMRQAKFQEEQQALEAKVQTAMVYPMIMSVLGVGIVIFMVKFILPKIIPIFEHFNVQLPLPTRIVIGLSNLISNYGLILLLAIVGGAYLIKKYLKTESGRMFMDQRILKMPLFGPFTNKLLTYRLAQSLGTLLSSGVELRQALDIAKNVTGNKVYEKSIQELSEAVTKKGFSLSVGLKKAGILTDSTIQMIRVGEESGRLEPMLLKISENLEAEVKTGDHSADGTGRRLYRDGNYAADF</sequence>
<dbReference type="InterPro" id="IPR001992">
    <property type="entry name" value="T2SS_GspF/T4SS_PilC_CS"/>
</dbReference>
<dbReference type="EMBL" id="JAEAOA010001653">
    <property type="protein sequence ID" value="KAK3596101.1"/>
    <property type="molecule type" value="Genomic_DNA"/>
</dbReference>
<feature type="transmembrane region" description="Helical" evidence="9">
    <location>
        <begin position="175"/>
        <end position="198"/>
    </location>
</feature>
<dbReference type="FunFam" id="1.20.81.30:FF:000001">
    <property type="entry name" value="Type II secretion system protein F"/>
    <property type="match status" value="1"/>
</dbReference>
<feature type="domain" description="Type II secretion system protein GspF" evidence="10">
    <location>
        <begin position="76"/>
        <end position="199"/>
    </location>
</feature>
<dbReference type="PANTHER" id="PTHR30012:SF0">
    <property type="entry name" value="TYPE II SECRETION SYSTEM PROTEIN F-RELATED"/>
    <property type="match status" value="1"/>
</dbReference>
<evidence type="ECO:0000256" key="8">
    <source>
        <dbReference type="ARBA" id="ARBA00023136"/>
    </source>
</evidence>
<keyword evidence="5" id="KW-0997">Cell inner membrane</keyword>
<keyword evidence="7 9" id="KW-1133">Transmembrane helix</keyword>
<name>A0AAE0VZQ2_9BIVA</name>
<dbReference type="Gene3D" id="1.20.81.30">
    <property type="entry name" value="Type II secretion system (T2SS), domain F"/>
    <property type="match status" value="2"/>
</dbReference>
<evidence type="ECO:0000256" key="4">
    <source>
        <dbReference type="ARBA" id="ARBA00022475"/>
    </source>
</evidence>
<reference evidence="11" key="3">
    <citation type="submission" date="2023-05" db="EMBL/GenBank/DDBJ databases">
        <authorList>
            <person name="Smith C.H."/>
        </authorList>
    </citation>
    <scope>NUCLEOTIDE SEQUENCE</scope>
    <source>
        <strain evidence="11">CHS0354</strain>
        <tissue evidence="11">Mantle</tissue>
    </source>
</reference>
<keyword evidence="8 9" id="KW-0472">Membrane</keyword>
<gene>
    <name evidence="11" type="ORF">CHS0354_027371</name>
</gene>
<feature type="domain" description="Type II secretion system protein GspF" evidence="10">
    <location>
        <begin position="280"/>
        <end position="371"/>
    </location>
</feature>
<keyword evidence="3" id="KW-0813">Transport</keyword>
<dbReference type="Pfam" id="PF00482">
    <property type="entry name" value="T2SSF"/>
    <property type="match status" value="2"/>
</dbReference>
<keyword evidence="12" id="KW-1185">Reference proteome</keyword>
<keyword evidence="4" id="KW-1003">Cell membrane</keyword>
<dbReference type="PRINTS" id="PR00812">
    <property type="entry name" value="BCTERIALGSPF"/>
</dbReference>
<feature type="transmembrane region" description="Helical" evidence="9">
    <location>
        <begin position="218"/>
        <end position="244"/>
    </location>
</feature>
<reference evidence="11" key="1">
    <citation type="journal article" date="2021" name="Genome Biol. Evol.">
        <title>A High-Quality Reference Genome for a Parasitic Bivalve with Doubly Uniparental Inheritance (Bivalvia: Unionida).</title>
        <authorList>
            <person name="Smith C.H."/>
        </authorList>
    </citation>
    <scope>NUCLEOTIDE SEQUENCE</scope>
    <source>
        <strain evidence="11">CHS0354</strain>
    </source>
</reference>
<keyword evidence="6 9" id="KW-0812">Transmembrane</keyword>
<evidence type="ECO:0000259" key="10">
    <source>
        <dbReference type="Pfam" id="PF00482"/>
    </source>
</evidence>
<evidence type="ECO:0000313" key="11">
    <source>
        <dbReference type="EMBL" id="KAK3596101.1"/>
    </source>
</evidence>
<comment type="subcellular location">
    <subcellularLocation>
        <location evidence="1">Cell inner membrane</location>
        <topology evidence="1">Multi-pass membrane protein</topology>
    </subcellularLocation>
</comment>
<reference evidence="11" key="2">
    <citation type="journal article" date="2021" name="Genome Biol. Evol.">
        <title>Developing a high-quality reference genome for a parasitic bivalve with doubly uniparental inheritance (Bivalvia: Unionida).</title>
        <authorList>
            <person name="Smith C.H."/>
        </authorList>
    </citation>
    <scope>NUCLEOTIDE SEQUENCE</scope>
    <source>
        <strain evidence="11">CHS0354</strain>
        <tissue evidence="11">Mantle</tissue>
    </source>
</reference>
<evidence type="ECO:0000313" key="12">
    <source>
        <dbReference type="Proteomes" id="UP001195483"/>
    </source>
</evidence>
<organism evidence="11 12">
    <name type="scientific">Potamilus streckersoni</name>
    <dbReference type="NCBI Taxonomy" id="2493646"/>
    <lineage>
        <taxon>Eukaryota</taxon>
        <taxon>Metazoa</taxon>
        <taxon>Spiralia</taxon>
        <taxon>Lophotrochozoa</taxon>
        <taxon>Mollusca</taxon>
        <taxon>Bivalvia</taxon>
        <taxon>Autobranchia</taxon>
        <taxon>Heteroconchia</taxon>
        <taxon>Palaeoheterodonta</taxon>
        <taxon>Unionida</taxon>
        <taxon>Unionoidea</taxon>
        <taxon>Unionidae</taxon>
        <taxon>Ambleminae</taxon>
        <taxon>Lampsilini</taxon>
        <taxon>Potamilus</taxon>
    </lineage>
</organism>
<dbReference type="InterPro" id="IPR042094">
    <property type="entry name" value="T2SS_GspF_sf"/>
</dbReference>
<dbReference type="GO" id="GO:0009306">
    <property type="term" value="P:protein secretion"/>
    <property type="evidence" value="ECO:0007669"/>
    <property type="project" value="InterPro"/>
</dbReference>
<dbReference type="InterPro" id="IPR003004">
    <property type="entry name" value="GspF/PilC"/>
</dbReference>
<dbReference type="PANTHER" id="PTHR30012">
    <property type="entry name" value="GENERAL SECRETION PATHWAY PROTEIN"/>
    <property type="match status" value="1"/>
</dbReference>
<dbReference type="InterPro" id="IPR018076">
    <property type="entry name" value="T2SS_GspF_dom"/>
</dbReference>
<proteinExistence type="inferred from homology"/>
<evidence type="ECO:0000256" key="3">
    <source>
        <dbReference type="ARBA" id="ARBA00022448"/>
    </source>
</evidence>
<evidence type="ECO:0000256" key="1">
    <source>
        <dbReference type="ARBA" id="ARBA00004429"/>
    </source>
</evidence>
<comment type="caution">
    <text evidence="11">The sequence shown here is derived from an EMBL/GenBank/DDBJ whole genome shotgun (WGS) entry which is preliminary data.</text>
</comment>
<comment type="similarity">
    <text evidence="2">Belongs to the GSP F family.</text>
</comment>
<dbReference type="PROSITE" id="PS00874">
    <property type="entry name" value="T2SP_F"/>
    <property type="match status" value="1"/>
</dbReference>
<dbReference type="AlphaFoldDB" id="A0AAE0VZQ2"/>
<evidence type="ECO:0000256" key="2">
    <source>
        <dbReference type="ARBA" id="ARBA00005745"/>
    </source>
</evidence>
<evidence type="ECO:0000256" key="5">
    <source>
        <dbReference type="ARBA" id="ARBA00022519"/>
    </source>
</evidence>